<dbReference type="KEGG" id="proe:H9L23_02230"/>
<dbReference type="EMBL" id="CP060723">
    <property type="protein sequence ID" value="QNN42945.1"/>
    <property type="molecule type" value="Genomic_DNA"/>
</dbReference>
<keyword evidence="1" id="KW-0547">Nucleotide-binding</keyword>
<sequence length="250" mass="28539">MEANLCALMGALFEMLEEKKNKIHIININRHVETILRKNEFLITFGYDKLEDNYDTSLTYRKFTPTDDIGFNDYIQKELLTKSGFPSHSYLLGKEIVKNIFEIYENARTHGECDFIHTCGQFFPRHPDKPLHFTIVDKGINIKQNVSNFHNKDFDAGEAIKWAMVKGNTTKTGDTSGGLGLSVIFEFIKLNKGKIQVISSDGFYEFKNGVVETHKLGGIFDGTIVNFNFNLNDSNHYLLSSEADEDDIIF</sequence>
<protein>
    <submittedName>
        <fullName evidence="1">ATP-binding protein</fullName>
    </submittedName>
</protein>
<name>A0A7G9QHX0_9SPHI</name>
<evidence type="ECO:0000313" key="1">
    <source>
        <dbReference type="EMBL" id="QNN42945.1"/>
    </source>
</evidence>
<dbReference type="AlphaFoldDB" id="A0A7G9QHX0"/>
<dbReference type="Gene3D" id="3.30.565.10">
    <property type="entry name" value="Histidine kinase-like ATPase, C-terminal domain"/>
    <property type="match status" value="1"/>
</dbReference>
<reference evidence="1 2" key="1">
    <citation type="submission" date="2020-08" db="EMBL/GenBank/DDBJ databases">
        <title>Genome sequence of Pedobacter roseus KACC 11594T.</title>
        <authorList>
            <person name="Hyun D.-W."/>
            <person name="Bae J.-W."/>
        </authorList>
    </citation>
    <scope>NUCLEOTIDE SEQUENCE [LARGE SCALE GENOMIC DNA]</scope>
    <source>
        <strain evidence="1 2">KACC 11594</strain>
    </source>
</reference>
<dbReference type="InterPro" id="IPR036890">
    <property type="entry name" value="HATPase_C_sf"/>
</dbReference>
<organism evidence="1 2">
    <name type="scientific">Pedobacter roseus</name>
    <dbReference type="NCBI Taxonomy" id="336820"/>
    <lineage>
        <taxon>Bacteria</taxon>
        <taxon>Pseudomonadati</taxon>
        <taxon>Bacteroidota</taxon>
        <taxon>Sphingobacteriia</taxon>
        <taxon>Sphingobacteriales</taxon>
        <taxon>Sphingobacteriaceae</taxon>
        <taxon>Pedobacter</taxon>
    </lineage>
</organism>
<dbReference type="GO" id="GO:0005524">
    <property type="term" value="F:ATP binding"/>
    <property type="evidence" value="ECO:0007669"/>
    <property type="project" value="UniProtKB-KW"/>
</dbReference>
<dbReference type="RefSeq" id="WP_187593465.1">
    <property type="nucleotide sequence ID" value="NZ_CP060723.1"/>
</dbReference>
<keyword evidence="2" id="KW-1185">Reference proteome</keyword>
<gene>
    <name evidence="1" type="ORF">H9L23_02230</name>
</gene>
<keyword evidence="1" id="KW-0067">ATP-binding</keyword>
<proteinExistence type="predicted"/>
<evidence type="ECO:0000313" key="2">
    <source>
        <dbReference type="Proteomes" id="UP000515806"/>
    </source>
</evidence>
<dbReference type="Proteomes" id="UP000515806">
    <property type="component" value="Chromosome"/>
</dbReference>
<dbReference type="SUPFAM" id="SSF55874">
    <property type="entry name" value="ATPase domain of HSP90 chaperone/DNA topoisomerase II/histidine kinase"/>
    <property type="match status" value="1"/>
</dbReference>
<accession>A0A7G9QHX0</accession>